<reference evidence="3" key="1">
    <citation type="submission" date="2021-01" db="EMBL/GenBank/DDBJ databases">
        <title>Whole genome shotgun sequence of Acrocarpospora phusangensis NBRC 108782.</title>
        <authorList>
            <person name="Komaki H."/>
            <person name="Tamura T."/>
        </authorList>
    </citation>
    <scope>NUCLEOTIDE SEQUENCE</scope>
    <source>
        <strain evidence="3">NBRC 108782</strain>
    </source>
</reference>
<organism evidence="3 4">
    <name type="scientific">Acrocarpospora phusangensis</name>
    <dbReference type="NCBI Taxonomy" id="1070424"/>
    <lineage>
        <taxon>Bacteria</taxon>
        <taxon>Bacillati</taxon>
        <taxon>Actinomycetota</taxon>
        <taxon>Actinomycetes</taxon>
        <taxon>Streptosporangiales</taxon>
        <taxon>Streptosporangiaceae</taxon>
        <taxon>Acrocarpospora</taxon>
    </lineage>
</organism>
<evidence type="ECO:0000313" key="3">
    <source>
        <dbReference type="EMBL" id="GIH22357.1"/>
    </source>
</evidence>
<dbReference type="EMBL" id="BOOA01000004">
    <property type="protein sequence ID" value="GIH22357.1"/>
    <property type="molecule type" value="Genomic_DNA"/>
</dbReference>
<feature type="domain" description="DUF4082" evidence="2">
    <location>
        <begin position="88"/>
        <end position="222"/>
    </location>
</feature>
<dbReference type="AlphaFoldDB" id="A0A919Q4W4"/>
<keyword evidence="4" id="KW-1185">Reference proteome</keyword>
<feature type="region of interest" description="Disordered" evidence="1">
    <location>
        <begin position="237"/>
        <end position="343"/>
    </location>
</feature>
<gene>
    <name evidence="3" type="ORF">Aph01nite_06670</name>
</gene>
<dbReference type="InterPro" id="IPR025141">
    <property type="entry name" value="DUF4082"/>
</dbReference>
<comment type="caution">
    <text evidence="3">The sequence shown here is derived from an EMBL/GenBank/DDBJ whole genome shotgun (WGS) entry which is preliminary data.</text>
</comment>
<dbReference type="Pfam" id="PF13313">
    <property type="entry name" value="DUF4082"/>
    <property type="match status" value="1"/>
</dbReference>
<feature type="compositionally biased region" description="Pro residues" evidence="1">
    <location>
        <begin position="248"/>
        <end position="264"/>
    </location>
</feature>
<dbReference type="InterPro" id="IPR011050">
    <property type="entry name" value="Pectin_lyase_fold/virulence"/>
</dbReference>
<sequence>MAGMHAPRHGRRRKPRPTPDRGRAPWTLVSALAGTLLVVGIPVTMLASRGETPPAGNSAVNVAASKPVLVTEAKEISLWSVDTEVSAPVRKDDAKVELGTRFTAAQNGLVSGMRFYKARGERGKHTGSLWSSRGERLAQVTFTDETRSGWQEAEFAAPVRVRAGETYTVSYHSDNGTYVGNAGAPSITSGPLSTPAKRAGVYKYGRSAFPNQANPKNFNYWVDVVFRWKEFSWKTPAPVPPVTESGNPPAPVPSTEPPAVPSPSPSVVESDPVVIPDVGTQTPTPTVTPTVTATPTPTVTATVTATPKPSPTPTPTPSPKPSLTLAPEQPNPQPGTCADHPTPACTGVPAGTKLTKLGNGFYQVKTAGTVLDGVHIQGDLLITANNVTIKNSQIDGGVVGEQDNKFYSFTITDSTVGPASGCITDPGIGDATYTATRVHVRGHSDGFRASGDKIVIKDSYVKLCSSPGDHSDGIQSYVTGKGLVFDHNTVDQRDARHITAPIFLTDPRQVDITLTNNLIMGGTFSIQVKNAKGALIVRNNKLVDRSWVYGPVEADCSLIDWQNNSLVTIDENYKVTRTVGPLDCQL</sequence>
<evidence type="ECO:0000313" key="4">
    <source>
        <dbReference type="Proteomes" id="UP000640052"/>
    </source>
</evidence>
<evidence type="ECO:0000259" key="2">
    <source>
        <dbReference type="Pfam" id="PF13313"/>
    </source>
</evidence>
<proteinExistence type="predicted"/>
<evidence type="ECO:0000256" key="1">
    <source>
        <dbReference type="SAM" id="MobiDB-lite"/>
    </source>
</evidence>
<accession>A0A919Q4W4</accession>
<name>A0A919Q4W4_9ACTN</name>
<protein>
    <recommendedName>
        <fullName evidence="2">DUF4082 domain-containing protein</fullName>
    </recommendedName>
</protein>
<dbReference type="Proteomes" id="UP000640052">
    <property type="component" value="Unassembled WGS sequence"/>
</dbReference>
<feature type="compositionally biased region" description="Pro residues" evidence="1">
    <location>
        <begin position="308"/>
        <end position="320"/>
    </location>
</feature>
<feature type="region of interest" description="Disordered" evidence="1">
    <location>
        <begin position="1"/>
        <end position="24"/>
    </location>
</feature>
<feature type="compositionally biased region" description="Basic residues" evidence="1">
    <location>
        <begin position="1"/>
        <end position="16"/>
    </location>
</feature>
<feature type="compositionally biased region" description="Low complexity" evidence="1">
    <location>
        <begin position="265"/>
        <end position="307"/>
    </location>
</feature>
<dbReference type="SUPFAM" id="SSF51126">
    <property type="entry name" value="Pectin lyase-like"/>
    <property type="match status" value="1"/>
</dbReference>